<dbReference type="InterPro" id="IPR037523">
    <property type="entry name" value="VOC_core"/>
</dbReference>
<sequence length="119" mass="12556">MTQPVSYVEINSPDLDATRRFVSSVFGWDPAPFAAPDYLVAPRGDAPGVDTGLLASRDGQPRTVPVIRVDSLDTATAAVREHGGQVVVEPFTIKGVGHGCYILDPAGILIGLHAYDPDA</sequence>
<dbReference type="CDD" id="cd07247">
    <property type="entry name" value="SgaA_N_like"/>
    <property type="match status" value="1"/>
</dbReference>
<dbReference type="InterPro" id="IPR004360">
    <property type="entry name" value="Glyas_Fos-R_dOase_dom"/>
</dbReference>
<organism evidence="2 3">
    <name type="scientific">Dactylosporangium darangshiense</name>
    <dbReference type="NCBI Taxonomy" id="579108"/>
    <lineage>
        <taxon>Bacteria</taxon>
        <taxon>Bacillati</taxon>
        <taxon>Actinomycetota</taxon>
        <taxon>Actinomycetes</taxon>
        <taxon>Micromonosporales</taxon>
        <taxon>Micromonosporaceae</taxon>
        <taxon>Dactylosporangium</taxon>
    </lineage>
</organism>
<dbReference type="EMBL" id="BAABAT010000063">
    <property type="protein sequence ID" value="GAA4263212.1"/>
    <property type="molecule type" value="Genomic_DNA"/>
</dbReference>
<comment type="caution">
    <text evidence="2">The sequence shown here is derived from an EMBL/GenBank/DDBJ whole genome shotgun (WGS) entry which is preliminary data.</text>
</comment>
<dbReference type="Gene3D" id="3.10.180.10">
    <property type="entry name" value="2,3-Dihydroxybiphenyl 1,2-Dioxygenase, domain 1"/>
    <property type="match status" value="1"/>
</dbReference>
<feature type="domain" description="VOC" evidence="1">
    <location>
        <begin position="4"/>
        <end position="115"/>
    </location>
</feature>
<evidence type="ECO:0000313" key="2">
    <source>
        <dbReference type="EMBL" id="GAA4263212.1"/>
    </source>
</evidence>
<keyword evidence="3" id="KW-1185">Reference proteome</keyword>
<dbReference type="SUPFAM" id="SSF54593">
    <property type="entry name" value="Glyoxalase/Bleomycin resistance protein/Dihydroxybiphenyl dioxygenase"/>
    <property type="match status" value="1"/>
</dbReference>
<dbReference type="Proteomes" id="UP001500620">
    <property type="component" value="Unassembled WGS sequence"/>
</dbReference>
<gene>
    <name evidence="2" type="ORF">GCM10022255_105720</name>
</gene>
<dbReference type="PROSITE" id="PS51819">
    <property type="entry name" value="VOC"/>
    <property type="match status" value="1"/>
</dbReference>
<reference evidence="3" key="1">
    <citation type="journal article" date="2019" name="Int. J. Syst. Evol. Microbiol.">
        <title>The Global Catalogue of Microorganisms (GCM) 10K type strain sequencing project: providing services to taxonomists for standard genome sequencing and annotation.</title>
        <authorList>
            <consortium name="The Broad Institute Genomics Platform"/>
            <consortium name="The Broad Institute Genome Sequencing Center for Infectious Disease"/>
            <person name="Wu L."/>
            <person name="Ma J."/>
        </authorList>
    </citation>
    <scope>NUCLEOTIDE SEQUENCE [LARGE SCALE GENOMIC DNA]</scope>
    <source>
        <strain evidence="3">JCM 17441</strain>
    </source>
</reference>
<dbReference type="InterPro" id="IPR029068">
    <property type="entry name" value="Glyas_Bleomycin-R_OHBP_Dase"/>
</dbReference>
<proteinExistence type="predicted"/>
<dbReference type="Pfam" id="PF00903">
    <property type="entry name" value="Glyoxalase"/>
    <property type="match status" value="1"/>
</dbReference>
<evidence type="ECO:0000259" key="1">
    <source>
        <dbReference type="PROSITE" id="PS51819"/>
    </source>
</evidence>
<dbReference type="PANTHER" id="PTHR33993">
    <property type="entry name" value="GLYOXALASE-RELATED"/>
    <property type="match status" value="1"/>
</dbReference>
<protein>
    <recommendedName>
        <fullName evidence="1">VOC domain-containing protein</fullName>
    </recommendedName>
</protein>
<name>A0ABP8DTS8_9ACTN</name>
<accession>A0ABP8DTS8</accession>
<dbReference type="RefSeq" id="WP_345142134.1">
    <property type="nucleotide sequence ID" value="NZ_BAABAT010000063.1"/>
</dbReference>
<dbReference type="InterPro" id="IPR052164">
    <property type="entry name" value="Anthracycline_SecMetBiosynth"/>
</dbReference>
<evidence type="ECO:0000313" key="3">
    <source>
        <dbReference type="Proteomes" id="UP001500620"/>
    </source>
</evidence>